<evidence type="ECO:0000313" key="3">
    <source>
        <dbReference type="Proteomes" id="UP001596481"/>
    </source>
</evidence>
<comment type="caution">
    <text evidence="2">The sequence shown here is derived from an EMBL/GenBank/DDBJ whole genome shotgun (WGS) entry which is preliminary data.</text>
</comment>
<dbReference type="AlphaFoldDB" id="A0ABD5ZE39"/>
<dbReference type="Proteomes" id="UP001596481">
    <property type="component" value="Unassembled WGS sequence"/>
</dbReference>
<name>A0ABD5ZE39_9EURY</name>
<sequence>MERRRLLGLVAVGLSTGCLGSLPSADGPRNPPEAPAGAPRQTPAVPDVRISTFDIEETEDGRLRVVGEVVNDAASERTANVRIRVVVGGEESVQTLEISIPAGETEPFEAVFETTFEEFSKGGDLDVSLV</sequence>
<dbReference type="RefSeq" id="WP_390222831.1">
    <property type="nucleotide sequence ID" value="NZ_JBHTAA010000005.1"/>
</dbReference>
<protein>
    <submittedName>
        <fullName evidence="2">Transcriptional initiation protein Tat</fullName>
    </submittedName>
</protein>
<reference evidence="2 3" key="1">
    <citation type="journal article" date="2019" name="Int. J. Syst. Evol. Microbiol.">
        <title>The Global Catalogue of Microorganisms (GCM) 10K type strain sequencing project: providing services to taxonomists for standard genome sequencing and annotation.</title>
        <authorList>
            <consortium name="The Broad Institute Genomics Platform"/>
            <consortium name="The Broad Institute Genome Sequencing Center for Infectious Disease"/>
            <person name="Wu L."/>
            <person name="Ma J."/>
        </authorList>
    </citation>
    <scope>NUCLEOTIDE SEQUENCE [LARGE SCALE GENOMIC DNA]</scope>
    <source>
        <strain evidence="2 3">DSM 29988</strain>
    </source>
</reference>
<keyword evidence="3" id="KW-1185">Reference proteome</keyword>
<dbReference type="PROSITE" id="PS51257">
    <property type="entry name" value="PROKAR_LIPOPROTEIN"/>
    <property type="match status" value="1"/>
</dbReference>
<gene>
    <name evidence="2" type="ORF">ACFQJC_08200</name>
</gene>
<accession>A0ABD5ZE39</accession>
<proteinExistence type="predicted"/>
<feature type="region of interest" description="Disordered" evidence="1">
    <location>
        <begin position="20"/>
        <end position="44"/>
    </location>
</feature>
<evidence type="ECO:0000256" key="1">
    <source>
        <dbReference type="SAM" id="MobiDB-lite"/>
    </source>
</evidence>
<evidence type="ECO:0000313" key="2">
    <source>
        <dbReference type="EMBL" id="MFC7203491.1"/>
    </source>
</evidence>
<organism evidence="2 3">
    <name type="scientific">Haloferax namakaokahaiae</name>
    <dbReference type="NCBI Taxonomy" id="1748331"/>
    <lineage>
        <taxon>Archaea</taxon>
        <taxon>Methanobacteriati</taxon>
        <taxon>Methanobacteriota</taxon>
        <taxon>Stenosarchaea group</taxon>
        <taxon>Halobacteria</taxon>
        <taxon>Halobacteriales</taxon>
        <taxon>Haloferacaceae</taxon>
        <taxon>Haloferax</taxon>
    </lineage>
</organism>
<dbReference type="EMBL" id="JBHTAA010000005">
    <property type="protein sequence ID" value="MFC7203491.1"/>
    <property type="molecule type" value="Genomic_DNA"/>
</dbReference>